<proteinExistence type="predicted"/>
<dbReference type="Proteomes" id="UP000053268">
    <property type="component" value="Unassembled WGS sequence"/>
</dbReference>
<feature type="region of interest" description="Disordered" evidence="1">
    <location>
        <begin position="14"/>
        <end position="59"/>
    </location>
</feature>
<evidence type="ECO:0000313" key="3">
    <source>
        <dbReference type="Proteomes" id="UP000053268"/>
    </source>
</evidence>
<dbReference type="EMBL" id="KQ458725">
    <property type="protein sequence ID" value="KPJ05390.1"/>
    <property type="molecule type" value="Genomic_DNA"/>
</dbReference>
<reference evidence="2 3" key="1">
    <citation type="journal article" date="2015" name="Nat. Commun.">
        <title>Outbred genome sequencing and CRISPR/Cas9 gene editing in butterflies.</title>
        <authorList>
            <person name="Li X."/>
            <person name="Fan D."/>
            <person name="Zhang W."/>
            <person name="Liu G."/>
            <person name="Zhang L."/>
            <person name="Zhao L."/>
            <person name="Fang X."/>
            <person name="Chen L."/>
            <person name="Dong Y."/>
            <person name="Chen Y."/>
            <person name="Ding Y."/>
            <person name="Zhao R."/>
            <person name="Feng M."/>
            <person name="Zhu Y."/>
            <person name="Feng Y."/>
            <person name="Jiang X."/>
            <person name="Zhu D."/>
            <person name="Xiang H."/>
            <person name="Feng X."/>
            <person name="Li S."/>
            <person name="Wang J."/>
            <person name="Zhang G."/>
            <person name="Kronforst M.R."/>
            <person name="Wang W."/>
        </authorList>
    </citation>
    <scope>NUCLEOTIDE SEQUENCE [LARGE SCALE GENOMIC DNA]</scope>
    <source>
        <strain evidence="2">Ya'a_city_454_Px</strain>
        <tissue evidence="2">Whole body</tissue>
    </source>
</reference>
<sequence>MRKESTMVHVLLQRSQGGRRAQLLPAYSAATPASTSSRHNPAATPSSGTRHALHHTHTY</sequence>
<accession>A0A0N0PAA6</accession>
<keyword evidence="3" id="KW-1185">Reference proteome</keyword>
<evidence type="ECO:0000313" key="2">
    <source>
        <dbReference type="EMBL" id="KPJ05390.1"/>
    </source>
</evidence>
<evidence type="ECO:0000256" key="1">
    <source>
        <dbReference type="SAM" id="MobiDB-lite"/>
    </source>
</evidence>
<feature type="compositionally biased region" description="Low complexity" evidence="1">
    <location>
        <begin position="25"/>
        <end position="37"/>
    </location>
</feature>
<name>A0A0N0PAA6_PAPXU</name>
<gene>
    <name evidence="2" type="ORF">RR46_01335</name>
</gene>
<organism evidence="2 3">
    <name type="scientific">Papilio xuthus</name>
    <name type="common">Asian swallowtail butterfly</name>
    <dbReference type="NCBI Taxonomy" id="66420"/>
    <lineage>
        <taxon>Eukaryota</taxon>
        <taxon>Metazoa</taxon>
        <taxon>Ecdysozoa</taxon>
        <taxon>Arthropoda</taxon>
        <taxon>Hexapoda</taxon>
        <taxon>Insecta</taxon>
        <taxon>Pterygota</taxon>
        <taxon>Neoptera</taxon>
        <taxon>Endopterygota</taxon>
        <taxon>Lepidoptera</taxon>
        <taxon>Glossata</taxon>
        <taxon>Ditrysia</taxon>
        <taxon>Papilionoidea</taxon>
        <taxon>Papilionidae</taxon>
        <taxon>Papilioninae</taxon>
        <taxon>Papilio</taxon>
    </lineage>
</organism>
<dbReference type="AlphaFoldDB" id="A0A0N0PAA6"/>
<protein>
    <submittedName>
        <fullName evidence="2">Uncharacterized protein</fullName>
    </submittedName>
</protein>